<feature type="compositionally biased region" description="Basic and acidic residues" evidence="2">
    <location>
        <begin position="111"/>
        <end position="126"/>
    </location>
</feature>
<dbReference type="Proteomes" id="UP001152795">
    <property type="component" value="Unassembled WGS sequence"/>
</dbReference>
<keyword evidence="4" id="KW-1185">Reference proteome</keyword>
<protein>
    <submittedName>
        <fullName evidence="3">Uncharacterized protein</fullName>
    </submittedName>
</protein>
<feature type="non-terminal residue" evidence="3">
    <location>
        <position position="126"/>
    </location>
</feature>
<evidence type="ECO:0000256" key="2">
    <source>
        <dbReference type="SAM" id="MobiDB-lite"/>
    </source>
</evidence>
<keyword evidence="1" id="KW-0175">Coiled coil</keyword>
<evidence type="ECO:0000256" key="1">
    <source>
        <dbReference type="SAM" id="Coils"/>
    </source>
</evidence>
<proteinExistence type="predicted"/>
<feature type="region of interest" description="Disordered" evidence="2">
    <location>
        <begin position="94"/>
        <end position="126"/>
    </location>
</feature>
<dbReference type="AlphaFoldDB" id="A0A7D9JYZ2"/>
<sequence>MHNKFKYLCDEISGIKDKTDDQPAKVDRNKSDEYINYLLKANKELKEENKMLEERATNISHIMTDLNTKLKDLENEKASLLTVIKILQPEQVHETSHGDWKSARKNVMKRSSNEGRAKVQEEQLLA</sequence>
<evidence type="ECO:0000313" key="3">
    <source>
        <dbReference type="EMBL" id="CAB4038195.1"/>
    </source>
</evidence>
<accession>A0A7D9JYZ2</accession>
<dbReference type="EMBL" id="CACRXK020023923">
    <property type="protein sequence ID" value="CAB4038195.1"/>
    <property type="molecule type" value="Genomic_DNA"/>
</dbReference>
<organism evidence="3 4">
    <name type="scientific">Paramuricea clavata</name>
    <name type="common">Red gorgonian</name>
    <name type="synonym">Violescent sea-whip</name>
    <dbReference type="NCBI Taxonomy" id="317549"/>
    <lineage>
        <taxon>Eukaryota</taxon>
        <taxon>Metazoa</taxon>
        <taxon>Cnidaria</taxon>
        <taxon>Anthozoa</taxon>
        <taxon>Octocorallia</taxon>
        <taxon>Malacalcyonacea</taxon>
        <taxon>Plexauridae</taxon>
        <taxon>Paramuricea</taxon>
    </lineage>
</organism>
<reference evidence="3" key="1">
    <citation type="submission" date="2020-04" db="EMBL/GenBank/DDBJ databases">
        <authorList>
            <person name="Alioto T."/>
            <person name="Alioto T."/>
            <person name="Gomez Garrido J."/>
        </authorList>
    </citation>
    <scope>NUCLEOTIDE SEQUENCE</scope>
    <source>
        <strain evidence="3">A484AB</strain>
    </source>
</reference>
<feature type="coiled-coil region" evidence="1">
    <location>
        <begin position="35"/>
        <end position="83"/>
    </location>
</feature>
<gene>
    <name evidence="3" type="ORF">PACLA_8A037545</name>
</gene>
<comment type="caution">
    <text evidence="3">The sequence shown here is derived from an EMBL/GenBank/DDBJ whole genome shotgun (WGS) entry which is preliminary data.</text>
</comment>
<evidence type="ECO:0000313" key="4">
    <source>
        <dbReference type="Proteomes" id="UP001152795"/>
    </source>
</evidence>
<name>A0A7D9JYZ2_PARCT</name>